<dbReference type="PANTHER" id="PTHR46044:SF1">
    <property type="entry name" value="CN HYDROLASE DOMAIN-CONTAINING PROTEIN"/>
    <property type="match status" value="1"/>
</dbReference>
<dbReference type="CDD" id="cd07564">
    <property type="entry name" value="nitrilases_CHs"/>
    <property type="match status" value="1"/>
</dbReference>
<name>A0A3R9YPZ9_9HYPH</name>
<dbReference type="Pfam" id="PF00795">
    <property type="entry name" value="CN_hydrolase"/>
    <property type="match status" value="1"/>
</dbReference>
<dbReference type="PANTHER" id="PTHR46044">
    <property type="entry name" value="NITRILASE"/>
    <property type="match status" value="1"/>
</dbReference>
<dbReference type="GO" id="GO:0016787">
    <property type="term" value="F:hydrolase activity"/>
    <property type="evidence" value="ECO:0007669"/>
    <property type="project" value="UniProtKB-KW"/>
</dbReference>
<evidence type="ECO:0000259" key="2">
    <source>
        <dbReference type="PROSITE" id="PS50263"/>
    </source>
</evidence>
<evidence type="ECO:0000313" key="3">
    <source>
        <dbReference type="EMBL" id="RST84372.1"/>
    </source>
</evidence>
<dbReference type="PROSITE" id="PS50263">
    <property type="entry name" value="CN_HYDROLASE"/>
    <property type="match status" value="1"/>
</dbReference>
<sequence>MAGDRYPKLKVAAVQAACPFINREAATLKACDLIREAGRNGAQLVVFPEGFIPSHPNWFHHHVATGPKANGFLLDLFRNAVEIPGPVTDQLGEAAREAGAVVVMGVCEKIGGTLGTLFNTQIYIGADGSVIGKHQKLMPTAAERLAHAGGHGDTFGTFPTPHGPMSSLICGENNNPLAVFALAAQHTHVHAMSWPPYVGPNAAPVRRIAEVAARNFAEVAGAFVVSACGALDDDTIARLEPSPEHEAWLRKPESTGGSMIVAPNGEILAGPMGNEEGILYADCDLEQAVRRKLSRDYAGHYNRADVFQLAVNTKAPVLHRREGGQ</sequence>
<gene>
    <name evidence="3" type="ORF">EJC49_21240</name>
</gene>
<dbReference type="InterPro" id="IPR003010">
    <property type="entry name" value="C-N_Hydrolase"/>
</dbReference>
<dbReference type="InterPro" id="IPR044149">
    <property type="entry name" value="Nitrilases_CHs"/>
</dbReference>
<dbReference type="OrthoDB" id="9803803at2"/>
<evidence type="ECO:0000313" key="4">
    <source>
        <dbReference type="Proteomes" id="UP000278398"/>
    </source>
</evidence>
<comment type="caution">
    <text evidence="3">The sequence shown here is derived from an EMBL/GenBank/DDBJ whole genome shotgun (WGS) entry which is preliminary data.</text>
</comment>
<dbReference type="InterPro" id="IPR036526">
    <property type="entry name" value="C-N_Hydrolase_sf"/>
</dbReference>
<evidence type="ECO:0000256" key="1">
    <source>
        <dbReference type="ARBA" id="ARBA00008129"/>
    </source>
</evidence>
<dbReference type="AlphaFoldDB" id="A0A3R9YPZ9"/>
<organism evidence="3 4">
    <name type="scientific">Aquibium carbonis</name>
    <dbReference type="NCBI Taxonomy" id="2495581"/>
    <lineage>
        <taxon>Bacteria</taxon>
        <taxon>Pseudomonadati</taxon>
        <taxon>Pseudomonadota</taxon>
        <taxon>Alphaproteobacteria</taxon>
        <taxon>Hyphomicrobiales</taxon>
        <taxon>Phyllobacteriaceae</taxon>
        <taxon>Aquibium</taxon>
    </lineage>
</organism>
<reference evidence="3 4" key="1">
    <citation type="submission" date="2018-12" db="EMBL/GenBank/DDBJ databases">
        <title>Mesorhizobium carbonis sp. nov., isolated from coal mine water.</title>
        <authorList>
            <person name="Xin W."/>
            <person name="Xu Z."/>
            <person name="Xiang F."/>
            <person name="Zhang J."/>
            <person name="Xi L."/>
            <person name="Liu J."/>
        </authorList>
    </citation>
    <scope>NUCLEOTIDE SEQUENCE [LARGE SCALE GENOMIC DNA]</scope>
    <source>
        <strain evidence="3 4">B2.3</strain>
    </source>
</reference>
<dbReference type="SUPFAM" id="SSF56317">
    <property type="entry name" value="Carbon-nitrogen hydrolase"/>
    <property type="match status" value="1"/>
</dbReference>
<dbReference type="EMBL" id="RWKW01000094">
    <property type="protein sequence ID" value="RST84372.1"/>
    <property type="molecule type" value="Genomic_DNA"/>
</dbReference>
<dbReference type="RefSeq" id="WP_126701933.1">
    <property type="nucleotide sequence ID" value="NZ_RWKW01000094.1"/>
</dbReference>
<dbReference type="Proteomes" id="UP000278398">
    <property type="component" value="Unassembled WGS sequence"/>
</dbReference>
<feature type="domain" description="CN hydrolase" evidence="2">
    <location>
        <begin position="9"/>
        <end position="285"/>
    </location>
</feature>
<comment type="similarity">
    <text evidence="1">Belongs to the carbon-nitrogen hydrolase superfamily. Nitrilase family.</text>
</comment>
<protein>
    <submittedName>
        <fullName evidence="3">Carbon-nitrogen hydrolase family protein</fullName>
    </submittedName>
</protein>
<proteinExistence type="inferred from homology"/>
<keyword evidence="3" id="KW-0378">Hydrolase</keyword>
<accession>A0A3R9YPZ9</accession>
<dbReference type="Gene3D" id="3.60.110.10">
    <property type="entry name" value="Carbon-nitrogen hydrolase"/>
    <property type="match status" value="1"/>
</dbReference>
<keyword evidence="4" id="KW-1185">Reference proteome</keyword>